<dbReference type="Pfam" id="PF08784">
    <property type="entry name" value="RPA_C"/>
    <property type="match status" value="1"/>
</dbReference>
<dbReference type="SUPFAM" id="SSF50249">
    <property type="entry name" value="Nucleic acid-binding proteins"/>
    <property type="match status" value="1"/>
</dbReference>
<dbReference type="InterPro" id="IPR012340">
    <property type="entry name" value="NA-bd_OB-fold"/>
</dbReference>
<sequence>MSNSYGYGGGGGGGGGGYSNTTYGAQNAANEGGGFMNGSQQGSQDSPAQSKTYGQDSLRPITIKQIMDATQAHSDADFKIDGAEVTVITFVGQVNSISTKATNILYKVDDGTGIIDVMSWVNGDDPKSQESVAKEGEYIRVFGRLKTFNDKRSVTAHMLRPVPDFNEVSYHLLEATVTHLYFTRGPPGGDVKAEPGNSGMFVDSWGGNNNAGGAKPAGAKLPHKIGVTGRKVYDLLQNAPQNNEGLHVHQIAQQLGIQSNDVFKAGDELLGEGLIYTTVDDETWAVLEY</sequence>
<proteinExistence type="inferred from homology"/>
<feature type="compositionally biased region" description="Polar residues" evidence="6">
    <location>
        <begin position="37"/>
        <end position="54"/>
    </location>
</feature>
<dbReference type="AlphaFoldDB" id="A0A9P8C5F0"/>
<feature type="region of interest" description="Disordered" evidence="6">
    <location>
        <begin position="1"/>
        <end position="54"/>
    </location>
</feature>
<keyword evidence="4" id="KW-0238">DNA-binding</keyword>
<dbReference type="InterPro" id="IPR036388">
    <property type="entry name" value="WH-like_DNA-bd_sf"/>
</dbReference>
<dbReference type="FunFam" id="1.10.10.10:FF:000168">
    <property type="entry name" value="Replication protein A 32 kDa subunit"/>
    <property type="match status" value="1"/>
</dbReference>
<comment type="caution">
    <text evidence="9">The sequence shown here is derived from an EMBL/GenBank/DDBJ whole genome shotgun (WGS) entry which is preliminary data.</text>
</comment>
<keyword evidence="10" id="KW-1185">Reference proteome</keyword>
<organism evidence="9 10">
    <name type="scientific">Amylocarpus encephaloides</name>
    <dbReference type="NCBI Taxonomy" id="45428"/>
    <lineage>
        <taxon>Eukaryota</taxon>
        <taxon>Fungi</taxon>
        <taxon>Dikarya</taxon>
        <taxon>Ascomycota</taxon>
        <taxon>Pezizomycotina</taxon>
        <taxon>Leotiomycetes</taxon>
        <taxon>Helotiales</taxon>
        <taxon>Helotiales incertae sedis</taxon>
        <taxon>Amylocarpus</taxon>
    </lineage>
</organism>
<keyword evidence="3" id="KW-0235">DNA replication</keyword>
<dbReference type="EMBL" id="MU251457">
    <property type="protein sequence ID" value="KAG9234613.1"/>
    <property type="molecule type" value="Genomic_DNA"/>
</dbReference>
<comment type="subcellular location">
    <subcellularLocation>
        <location evidence="1">Nucleus</location>
    </subcellularLocation>
</comment>
<evidence type="ECO:0000256" key="2">
    <source>
        <dbReference type="ARBA" id="ARBA00007815"/>
    </source>
</evidence>
<keyword evidence="5" id="KW-0539">Nucleus</keyword>
<protein>
    <recommendedName>
        <fullName evidence="11">Replication protein A C-terminal domain-containing protein</fullName>
    </recommendedName>
</protein>
<name>A0A9P8C5F0_9HELO</name>
<evidence type="ECO:0000256" key="4">
    <source>
        <dbReference type="ARBA" id="ARBA00023125"/>
    </source>
</evidence>
<dbReference type="SUPFAM" id="SSF46785">
    <property type="entry name" value="Winged helix' DNA-binding domain"/>
    <property type="match status" value="1"/>
</dbReference>
<dbReference type="GO" id="GO:0006260">
    <property type="term" value="P:DNA replication"/>
    <property type="evidence" value="ECO:0007669"/>
    <property type="project" value="UniProtKB-KW"/>
</dbReference>
<evidence type="ECO:0008006" key="11">
    <source>
        <dbReference type="Google" id="ProtNLM"/>
    </source>
</evidence>
<accession>A0A9P8C5F0</accession>
<dbReference type="InterPro" id="IPR014892">
    <property type="entry name" value="RPA_C"/>
</dbReference>
<dbReference type="GO" id="GO:0000781">
    <property type="term" value="C:chromosome, telomeric region"/>
    <property type="evidence" value="ECO:0007669"/>
    <property type="project" value="TreeGrafter"/>
</dbReference>
<dbReference type="GO" id="GO:0005662">
    <property type="term" value="C:DNA replication factor A complex"/>
    <property type="evidence" value="ECO:0007669"/>
    <property type="project" value="TreeGrafter"/>
</dbReference>
<dbReference type="OrthoDB" id="25571at2759"/>
<dbReference type="CDD" id="cd04478">
    <property type="entry name" value="RPA2_DBD_D"/>
    <property type="match status" value="1"/>
</dbReference>
<dbReference type="GO" id="GO:0003697">
    <property type="term" value="F:single-stranded DNA binding"/>
    <property type="evidence" value="ECO:0007669"/>
    <property type="project" value="TreeGrafter"/>
</dbReference>
<evidence type="ECO:0000259" key="7">
    <source>
        <dbReference type="Pfam" id="PF01336"/>
    </source>
</evidence>
<feature type="compositionally biased region" description="Gly residues" evidence="6">
    <location>
        <begin position="1"/>
        <end position="18"/>
    </location>
</feature>
<feature type="compositionally biased region" description="Polar residues" evidence="6">
    <location>
        <begin position="19"/>
        <end position="29"/>
    </location>
</feature>
<evidence type="ECO:0000256" key="3">
    <source>
        <dbReference type="ARBA" id="ARBA00022705"/>
    </source>
</evidence>
<comment type="similarity">
    <text evidence="2">Belongs to the replication factor A protein 2 family.</text>
</comment>
<dbReference type="InterPro" id="IPR036390">
    <property type="entry name" value="WH_DNA-bd_sf"/>
</dbReference>
<dbReference type="Gene3D" id="1.10.10.10">
    <property type="entry name" value="Winged helix-like DNA-binding domain superfamily/Winged helix DNA-binding domain"/>
    <property type="match status" value="1"/>
</dbReference>
<gene>
    <name evidence="9" type="ORF">BJ875DRAFT_461085</name>
</gene>
<dbReference type="Proteomes" id="UP000824998">
    <property type="component" value="Unassembled WGS sequence"/>
</dbReference>
<dbReference type="GO" id="GO:0035861">
    <property type="term" value="C:site of double-strand break"/>
    <property type="evidence" value="ECO:0007669"/>
    <property type="project" value="TreeGrafter"/>
</dbReference>
<dbReference type="PIRSF" id="PIRSF036949">
    <property type="entry name" value="RPA32"/>
    <property type="match status" value="1"/>
</dbReference>
<dbReference type="InterPro" id="IPR004365">
    <property type="entry name" value="NA-bd_OB_tRNA"/>
</dbReference>
<dbReference type="PANTHER" id="PTHR13989:SF16">
    <property type="entry name" value="REPLICATION PROTEIN A2"/>
    <property type="match status" value="1"/>
</dbReference>
<reference evidence="9" key="1">
    <citation type="journal article" date="2021" name="IMA Fungus">
        <title>Genomic characterization of three marine fungi, including Emericellopsis atlantica sp. nov. with signatures of a generalist lifestyle and marine biomass degradation.</title>
        <authorList>
            <person name="Hagestad O.C."/>
            <person name="Hou L."/>
            <person name="Andersen J.H."/>
            <person name="Hansen E.H."/>
            <person name="Altermark B."/>
            <person name="Li C."/>
            <person name="Kuhnert E."/>
            <person name="Cox R.J."/>
            <person name="Crous P.W."/>
            <person name="Spatafora J.W."/>
            <person name="Lail K."/>
            <person name="Amirebrahimi M."/>
            <person name="Lipzen A."/>
            <person name="Pangilinan J."/>
            <person name="Andreopoulos W."/>
            <person name="Hayes R.D."/>
            <person name="Ng V."/>
            <person name="Grigoriev I.V."/>
            <person name="Jackson S.A."/>
            <person name="Sutton T.D.S."/>
            <person name="Dobson A.D.W."/>
            <person name="Rama T."/>
        </authorList>
    </citation>
    <scope>NUCLEOTIDE SEQUENCE</scope>
    <source>
        <strain evidence="9">TRa018bII</strain>
    </source>
</reference>
<evidence type="ECO:0000256" key="6">
    <source>
        <dbReference type="SAM" id="MobiDB-lite"/>
    </source>
</evidence>
<dbReference type="GO" id="GO:0006289">
    <property type="term" value="P:nucleotide-excision repair"/>
    <property type="evidence" value="ECO:0007669"/>
    <property type="project" value="TreeGrafter"/>
</dbReference>
<feature type="domain" description="OB" evidence="7">
    <location>
        <begin position="88"/>
        <end position="159"/>
    </location>
</feature>
<dbReference type="InterPro" id="IPR014646">
    <property type="entry name" value="Rfa2/RPA32"/>
</dbReference>
<dbReference type="InterPro" id="IPR040260">
    <property type="entry name" value="RFA2-like"/>
</dbReference>
<feature type="domain" description="Replication protein A C-terminal" evidence="8">
    <location>
        <begin position="179"/>
        <end position="282"/>
    </location>
</feature>
<evidence type="ECO:0000259" key="8">
    <source>
        <dbReference type="Pfam" id="PF08784"/>
    </source>
</evidence>
<evidence type="ECO:0000313" key="10">
    <source>
        <dbReference type="Proteomes" id="UP000824998"/>
    </source>
</evidence>
<evidence type="ECO:0000256" key="5">
    <source>
        <dbReference type="ARBA" id="ARBA00023242"/>
    </source>
</evidence>
<dbReference type="Pfam" id="PF01336">
    <property type="entry name" value="tRNA_anti-codon"/>
    <property type="match status" value="1"/>
</dbReference>
<evidence type="ECO:0000256" key="1">
    <source>
        <dbReference type="ARBA" id="ARBA00004123"/>
    </source>
</evidence>
<dbReference type="Gene3D" id="2.40.50.140">
    <property type="entry name" value="Nucleic acid-binding proteins"/>
    <property type="match status" value="1"/>
</dbReference>
<dbReference type="GO" id="GO:0000724">
    <property type="term" value="P:double-strand break repair via homologous recombination"/>
    <property type="evidence" value="ECO:0007669"/>
    <property type="project" value="TreeGrafter"/>
</dbReference>
<dbReference type="PANTHER" id="PTHR13989">
    <property type="entry name" value="REPLICATION PROTEIN A-RELATED"/>
    <property type="match status" value="1"/>
</dbReference>
<evidence type="ECO:0000313" key="9">
    <source>
        <dbReference type="EMBL" id="KAG9234613.1"/>
    </source>
</evidence>